<dbReference type="InterPro" id="IPR014878">
    <property type="entry name" value="THAP4-like_heme-bd"/>
</dbReference>
<protein>
    <recommendedName>
        <fullName evidence="2">THAP4-like heme-binding domain-containing protein</fullName>
    </recommendedName>
</protein>
<dbReference type="AlphaFoldDB" id="A0A2V3UHV2"/>
<name>A0A2V3UHV2_9HYPH</name>
<dbReference type="Pfam" id="PF08768">
    <property type="entry name" value="THAP4_heme-bd"/>
    <property type="match status" value="1"/>
</dbReference>
<evidence type="ECO:0000313" key="4">
    <source>
        <dbReference type="Proteomes" id="UP000248021"/>
    </source>
</evidence>
<organism evidence="3 4">
    <name type="scientific">Chelatococcus asaccharovorans</name>
    <dbReference type="NCBI Taxonomy" id="28210"/>
    <lineage>
        <taxon>Bacteria</taxon>
        <taxon>Pseudomonadati</taxon>
        <taxon>Pseudomonadota</taxon>
        <taxon>Alphaproteobacteria</taxon>
        <taxon>Hyphomicrobiales</taxon>
        <taxon>Chelatococcaceae</taxon>
        <taxon>Chelatococcus</taxon>
    </lineage>
</organism>
<feature type="domain" description="THAP4-like heme-binding" evidence="2">
    <location>
        <begin position="39"/>
        <end position="214"/>
    </location>
</feature>
<proteinExistence type="predicted"/>
<keyword evidence="1" id="KW-0732">Signal</keyword>
<feature type="chain" id="PRO_5015882084" description="THAP4-like heme-binding domain-containing protein" evidence="1">
    <location>
        <begin position="26"/>
        <end position="217"/>
    </location>
</feature>
<dbReference type="InterPro" id="IPR014602">
    <property type="entry name" value="UCP036226"/>
</dbReference>
<dbReference type="PIRSF" id="PIRSF036226">
    <property type="entry name" value="UCP036226"/>
    <property type="match status" value="1"/>
</dbReference>
<sequence>MKFSRSLLVASTIAGLTLPAISAVAATSETETVINGLDYGPLAKFVGTWKTQDDEGLDVAPGREGSEVGKGGGAASPYYETIRFTPAGDATNASSQHLTAIFYHQMVFRKSDKKQFHDQVGYLIYDKANQTIYNSFCIPRAVCVVATGKPDATLTLTAQNVGIGQSDYMAANDKTEKFTVTYEVSGNTMQYTQETILHVYGKPFTHTDISTLTRVKE</sequence>
<gene>
    <name evidence="3" type="ORF">C7450_10175</name>
</gene>
<accession>A0A2V3UHV2</accession>
<comment type="caution">
    <text evidence="3">The sequence shown here is derived from an EMBL/GenBank/DDBJ whole genome shotgun (WGS) entry which is preliminary data.</text>
</comment>
<dbReference type="InterPro" id="IPR012674">
    <property type="entry name" value="Calycin"/>
</dbReference>
<dbReference type="SUPFAM" id="SSF50814">
    <property type="entry name" value="Lipocalins"/>
    <property type="match status" value="1"/>
</dbReference>
<reference evidence="3 4" key="1">
    <citation type="submission" date="2018-05" db="EMBL/GenBank/DDBJ databases">
        <title>Genomic Encyclopedia of Type Strains, Phase IV (KMG-IV): sequencing the most valuable type-strain genomes for metagenomic binning, comparative biology and taxonomic classification.</title>
        <authorList>
            <person name="Goeker M."/>
        </authorList>
    </citation>
    <scope>NUCLEOTIDE SEQUENCE [LARGE SCALE GENOMIC DNA]</scope>
    <source>
        <strain evidence="3 4">DSM 6462</strain>
    </source>
</reference>
<evidence type="ECO:0000259" key="2">
    <source>
        <dbReference type="Pfam" id="PF08768"/>
    </source>
</evidence>
<evidence type="ECO:0000313" key="3">
    <source>
        <dbReference type="EMBL" id="PXW64320.1"/>
    </source>
</evidence>
<feature type="signal peptide" evidence="1">
    <location>
        <begin position="1"/>
        <end position="25"/>
    </location>
</feature>
<dbReference type="EMBL" id="QJJK01000001">
    <property type="protein sequence ID" value="PXW64320.1"/>
    <property type="molecule type" value="Genomic_DNA"/>
</dbReference>
<evidence type="ECO:0000256" key="1">
    <source>
        <dbReference type="SAM" id="SignalP"/>
    </source>
</evidence>
<keyword evidence="4" id="KW-1185">Reference proteome</keyword>
<dbReference type="Gene3D" id="2.40.128.20">
    <property type="match status" value="1"/>
</dbReference>
<dbReference type="Proteomes" id="UP000248021">
    <property type="component" value="Unassembled WGS sequence"/>
</dbReference>